<evidence type="ECO:0000259" key="2">
    <source>
        <dbReference type="Pfam" id="PF00326"/>
    </source>
</evidence>
<protein>
    <submittedName>
        <fullName evidence="4">Uncharacterized protein</fullName>
    </submittedName>
</protein>
<feature type="domain" description="Peptidase S9 prolyl oligopeptidase catalytic" evidence="2">
    <location>
        <begin position="87"/>
        <end position="255"/>
    </location>
</feature>
<evidence type="ECO:0000256" key="1">
    <source>
        <dbReference type="SAM" id="SignalP"/>
    </source>
</evidence>
<evidence type="ECO:0000313" key="5">
    <source>
        <dbReference type="Proteomes" id="UP001501508"/>
    </source>
</evidence>
<dbReference type="InterPro" id="IPR013830">
    <property type="entry name" value="SGNH_hydro"/>
</dbReference>
<dbReference type="InterPro" id="IPR029058">
    <property type="entry name" value="AB_hydrolase_fold"/>
</dbReference>
<dbReference type="PANTHER" id="PTHR30383">
    <property type="entry name" value="THIOESTERASE 1/PROTEASE 1/LYSOPHOSPHOLIPASE L1"/>
    <property type="match status" value="1"/>
</dbReference>
<name>A0ABP8LWV6_9BACT</name>
<dbReference type="RefSeq" id="WP_345027668.1">
    <property type="nucleotide sequence ID" value="NZ_BAABEY010000016.1"/>
</dbReference>
<dbReference type="InterPro" id="IPR036514">
    <property type="entry name" value="SGNH_hydro_sf"/>
</dbReference>
<proteinExistence type="predicted"/>
<feature type="signal peptide" evidence="1">
    <location>
        <begin position="1"/>
        <end position="21"/>
    </location>
</feature>
<dbReference type="SUPFAM" id="SSF52266">
    <property type="entry name" value="SGNH hydrolase"/>
    <property type="match status" value="1"/>
</dbReference>
<dbReference type="Gene3D" id="3.40.50.1820">
    <property type="entry name" value="alpha/beta hydrolase"/>
    <property type="match status" value="1"/>
</dbReference>
<evidence type="ECO:0000313" key="4">
    <source>
        <dbReference type="EMBL" id="GAA4436630.1"/>
    </source>
</evidence>
<feature type="domain" description="SGNH hydrolase-type esterase" evidence="3">
    <location>
        <begin position="332"/>
        <end position="511"/>
    </location>
</feature>
<dbReference type="SUPFAM" id="SSF53474">
    <property type="entry name" value="alpha/beta-Hydrolases"/>
    <property type="match status" value="1"/>
</dbReference>
<reference evidence="5" key="1">
    <citation type="journal article" date="2019" name="Int. J. Syst. Evol. Microbiol.">
        <title>The Global Catalogue of Microorganisms (GCM) 10K type strain sequencing project: providing services to taxonomists for standard genome sequencing and annotation.</title>
        <authorList>
            <consortium name="The Broad Institute Genomics Platform"/>
            <consortium name="The Broad Institute Genome Sequencing Center for Infectious Disease"/>
            <person name="Wu L."/>
            <person name="Ma J."/>
        </authorList>
    </citation>
    <scope>NUCLEOTIDE SEQUENCE [LARGE SCALE GENOMIC DNA]</scope>
    <source>
        <strain evidence="5">JCM 31920</strain>
    </source>
</reference>
<sequence>MKPFVFLSVLCLFWSAANLNAQKDPKWDDTASRDWPVEAVKVSIPSSSDGTPQMAYFYKAPGAGPKPLIVSLHSWSGNYQQKDTLIHFCITRGYHYIHPDFRGPNNREAAMGSDLVISDIDDAIGYGLSQASVDRNNIHVIGVSGGGYATVLAYMKSKHNIRSFSAYVGIYNLVDWYYESRGRNAKYAGDIAAATSGNRDQLDTREAKRRSPLFMETPVQERRNSRLNLYCGIHDGYTGSVPVSQTLNLYNKLVRDFSGETVADAVPETLINTMVRTRTLPGNAETGTFMGRKIIYKNQFKDLVRLVVFEGGHEMPPGDALAHVPSKTILAIGDSNGAMDNGWVDQLRLLRNADRVINTCISGNTIGFDNNGQAKLNTLKNIETYLRQAEGPLDAVVVMLGTNDCKAEFDGRFNEISENLDQLIEKIKGEVRRNPGLGTPKLCIVSPPPYGADAGLAAKYQGGAARVEKLSEQFGKVAAKKGVPYLDTYSQLKPVFSYLTQDGVHLLPAGQVLLASILDENLSGILGTPGAK</sequence>
<dbReference type="InterPro" id="IPR051532">
    <property type="entry name" value="Ester_Hydrolysis_Enzymes"/>
</dbReference>
<dbReference type="Gene3D" id="3.40.50.1110">
    <property type="entry name" value="SGNH hydrolase"/>
    <property type="match status" value="1"/>
</dbReference>
<dbReference type="PANTHER" id="PTHR30383:SF29">
    <property type="entry name" value="SGNH HYDROLASE-TYPE ESTERASE DOMAIN-CONTAINING PROTEIN"/>
    <property type="match status" value="1"/>
</dbReference>
<comment type="caution">
    <text evidence="4">The sequence shown here is derived from an EMBL/GenBank/DDBJ whole genome shotgun (WGS) entry which is preliminary data.</text>
</comment>
<keyword evidence="1" id="KW-0732">Signal</keyword>
<evidence type="ECO:0000259" key="3">
    <source>
        <dbReference type="Pfam" id="PF13472"/>
    </source>
</evidence>
<gene>
    <name evidence="4" type="ORF">GCM10023091_14720</name>
</gene>
<accession>A0ABP8LWV6</accession>
<feature type="chain" id="PRO_5046178892" evidence="1">
    <location>
        <begin position="22"/>
        <end position="532"/>
    </location>
</feature>
<keyword evidence="5" id="KW-1185">Reference proteome</keyword>
<dbReference type="Pfam" id="PF00326">
    <property type="entry name" value="Peptidase_S9"/>
    <property type="match status" value="1"/>
</dbReference>
<dbReference type="Pfam" id="PF13472">
    <property type="entry name" value="Lipase_GDSL_2"/>
    <property type="match status" value="1"/>
</dbReference>
<dbReference type="EMBL" id="BAABEY010000016">
    <property type="protein sequence ID" value="GAA4436630.1"/>
    <property type="molecule type" value="Genomic_DNA"/>
</dbReference>
<dbReference type="InterPro" id="IPR001375">
    <property type="entry name" value="Peptidase_S9_cat"/>
</dbReference>
<dbReference type="Proteomes" id="UP001501508">
    <property type="component" value="Unassembled WGS sequence"/>
</dbReference>
<organism evidence="4 5">
    <name type="scientific">Ravibacter arvi</name>
    <dbReference type="NCBI Taxonomy" id="2051041"/>
    <lineage>
        <taxon>Bacteria</taxon>
        <taxon>Pseudomonadati</taxon>
        <taxon>Bacteroidota</taxon>
        <taxon>Cytophagia</taxon>
        <taxon>Cytophagales</taxon>
        <taxon>Spirosomataceae</taxon>
        <taxon>Ravibacter</taxon>
    </lineage>
</organism>